<accession>Q3ASG8</accession>
<dbReference type="HOGENOM" id="CLU_016043_9_1_10"/>
<dbReference type="STRING" id="340177.Cag_0791"/>
<organism evidence="7">
    <name type="scientific">Chlorobium chlorochromatii (strain CaD3)</name>
    <dbReference type="NCBI Taxonomy" id="340177"/>
    <lineage>
        <taxon>Bacteria</taxon>
        <taxon>Pseudomonadati</taxon>
        <taxon>Chlorobiota</taxon>
        <taxon>Chlorobiia</taxon>
        <taxon>Chlorobiales</taxon>
        <taxon>Chlorobiaceae</taxon>
        <taxon>Chlorobium/Pelodictyon group</taxon>
        <taxon>Chlorobium</taxon>
    </lineage>
</organism>
<dbReference type="eggNOG" id="COG0791">
    <property type="taxonomic scope" value="Bacteria"/>
</dbReference>
<feature type="domain" description="NlpC/P60" evidence="6">
    <location>
        <begin position="76"/>
        <end position="198"/>
    </location>
</feature>
<dbReference type="EMBL" id="CP000108">
    <property type="protein sequence ID" value="ABB28057.1"/>
    <property type="molecule type" value="Genomic_DNA"/>
</dbReference>
<evidence type="ECO:0000256" key="3">
    <source>
        <dbReference type="ARBA" id="ARBA00022801"/>
    </source>
</evidence>
<dbReference type="GO" id="GO:0006508">
    <property type="term" value="P:proteolysis"/>
    <property type="evidence" value="ECO:0007669"/>
    <property type="project" value="UniProtKB-KW"/>
</dbReference>
<evidence type="ECO:0000256" key="4">
    <source>
        <dbReference type="ARBA" id="ARBA00022807"/>
    </source>
</evidence>
<keyword evidence="3 7" id="KW-0378">Hydrolase</keyword>
<reference evidence="7" key="1">
    <citation type="submission" date="2005-08" db="EMBL/GenBank/DDBJ databases">
        <title>Complete sequence of Chlorobium chlorochromatii CaD3.</title>
        <authorList>
            <person name="Copeland A."/>
            <person name="Lucas S."/>
            <person name="Lapidus A."/>
            <person name="Barry K."/>
            <person name="Detter J.C."/>
            <person name="Glavina T."/>
            <person name="Hammon N."/>
            <person name="Israni S."/>
            <person name="Pitluck S."/>
            <person name="Bryant D."/>
            <person name="Schmutz J."/>
            <person name="Larimer F."/>
            <person name="Land M."/>
            <person name="Kyrpides N."/>
            <person name="Ivanova N."/>
            <person name="Richardson P."/>
        </authorList>
    </citation>
    <scope>NUCLEOTIDE SEQUENCE [LARGE SCALE GENOMIC DNA]</scope>
    <source>
        <strain evidence="7">CaD3</strain>
    </source>
</reference>
<feature type="chain" id="PRO_5004224080" evidence="5">
    <location>
        <begin position="48"/>
        <end position="221"/>
    </location>
</feature>
<dbReference type="Pfam" id="PF00877">
    <property type="entry name" value="NLPC_P60"/>
    <property type="match status" value="1"/>
</dbReference>
<gene>
    <name evidence="7" type="ordered locus">Cag_0791</name>
</gene>
<evidence type="ECO:0000313" key="7">
    <source>
        <dbReference type="EMBL" id="ABB28057.1"/>
    </source>
</evidence>
<proteinExistence type="inferred from homology"/>
<comment type="similarity">
    <text evidence="1">Belongs to the peptidase C40 family.</text>
</comment>
<dbReference type="AlphaFoldDB" id="Q3ASG8"/>
<keyword evidence="5" id="KW-0732">Signal</keyword>
<evidence type="ECO:0000259" key="6">
    <source>
        <dbReference type="PROSITE" id="PS51935"/>
    </source>
</evidence>
<keyword evidence="2" id="KW-0645">Protease</keyword>
<dbReference type="Gene3D" id="3.90.1720.10">
    <property type="entry name" value="endopeptidase domain like (from Nostoc punctiforme)"/>
    <property type="match status" value="1"/>
</dbReference>
<dbReference type="SUPFAM" id="SSF54001">
    <property type="entry name" value="Cysteine proteinases"/>
    <property type="match status" value="1"/>
</dbReference>
<evidence type="ECO:0000256" key="1">
    <source>
        <dbReference type="ARBA" id="ARBA00007074"/>
    </source>
</evidence>
<name>Q3ASG8_CHLCH</name>
<dbReference type="PANTHER" id="PTHR47053:SF1">
    <property type="entry name" value="MUREIN DD-ENDOPEPTIDASE MEPH-RELATED"/>
    <property type="match status" value="1"/>
</dbReference>
<dbReference type="InterPro" id="IPR038765">
    <property type="entry name" value="Papain-like_cys_pep_sf"/>
</dbReference>
<dbReference type="InterPro" id="IPR000064">
    <property type="entry name" value="NLP_P60_dom"/>
</dbReference>
<evidence type="ECO:0000256" key="2">
    <source>
        <dbReference type="ARBA" id="ARBA00022670"/>
    </source>
</evidence>
<evidence type="ECO:0000256" key="5">
    <source>
        <dbReference type="SAM" id="SignalP"/>
    </source>
</evidence>
<dbReference type="MEROPS" id="C40.006"/>
<dbReference type="KEGG" id="cch:Cag_0791"/>
<dbReference type="InterPro" id="IPR051202">
    <property type="entry name" value="Peptidase_C40"/>
</dbReference>
<keyword evidence="4" id="KW-0788">Thiol protease</keyword>
<dbReference type="PROSITE" id="PS51935">
    <property type="entry name" value="NLPC_P60"/>
    <property type="match status" value="1"/>
</dbReference>
<feature type="signal peptide" evidence="5">
    <location>
        <begin position="1"/>
        <end position="47"/>
    </location>
</feature>
<dbReference type="GO" id="GO:0008234">
    <property type="term" value="F:cysteine-type peptidase activity"/>
    <property type="evidence" value="ECO:0007669"/>
    <property type="project" value="UniProtKB-KW"/>
</dbReference>
<dbReference type="PANTHER" id="PTHR47053">
    <property type="entry name" value="MUREIN DD-ENDOPEPTIDASE MEPH-RELATED"/>
    <property type="match status" value="1"/>
</dbReference>
<sequence length="221" mass="24540">MSQKTICPSTHWMGCPYSLWQRFSRAVAALATLSTLSCIAPSSIVLANPIAPPQSTAVDVVAENPSTPIALDPPTPSKLEQLMGNMGNYFGIRYRFGGQTPAGFDCSGFVRYMFEKVYNIKLPHSSREMSSLGDRISREELKPGDLVFFHSGKNRINHVGIYIGNDAFIHSSLSKGITEDKLQHRYYDKRYAGAVRILPDITLPFSTPRQEDAQLEIIKPS</sequence>
<protein>
    <submittedName>
        <fullName evidence="7">Cell wall-associated hydrolases (Invasion-associated proteins)-like protein</fullName>
    </submittedName>
</protein>